<dbReference type="PANTHER" id="PTHR46033:SF8">
    <property type="entry name" value="PROTEIN MAINTENANCE OF MERISTEMS-LIKE"/>
    <property type="match status" value="1"/>
</dbReference>
<proteinExistence type="predicted"/>
<dbReference type="AlphaFoldDB" id="A0AAV7E2H8"/>
<dbReference type="InterPro" id="IPR044824">
    <property type="entry name" value="MAIN-like"/>
</dbReference>
<sequence length="286" mass="32994">MLSSKHHLVTSYTCWRLGDKWDIDKNGIALCNQFIPFTIEDVELMMGFQYHGFGINLRGKVARPEAMEMLFGDKLKLDLSSITTKFLFLVKGEKDVDDVVRVFVLLVFYELLFEQSNGGVKRHLFSYLDDIRSLEGYFWTYVVYSFTIKSILDYLSREKGVSSSNQKYFLGGCTLALVSWFKEVITLFQPIVPETFPRLYRCIGVDYSRGETVERMVTKMMLKNPGEYSLVVALMLQPLKSLVEAFAFIREFLLCRKDALLLLVANSHTIIFMDLYVLTTDAMQIS</sequence>
<name>A0AAV7E2H8_ARIFI</name>
<protein>
    <recommendedName>
        <fullName evidence="3">Aminotransferase-like plant mobile domain-containing protein</fullName>
    </recommendedName>
</protein>
<dbReference type="EMBL" id="JAINDJ010000007">
    <property type="protein sequence ID" value="KAG9443105.1"/>
    <property type="molecule type" value="Genomic_DNA"/>
</dbReference>
<dbReference type="GO" id="GO:0010073">
    <property type="term" value="P:meristem maintenance"/>
    <property type="evidence" value="ECO:0007669"/>
    <property type="project" value="InterPro"/>
</dbReference>
<gene>
    <name evidence="1" type="ORF">H6P81_018959</name>
</gene>
<evidence type="ECO:0000313" key="1">
    <source>
        <dbReference type="EMBL" id="KAG9443105.1"/>
    </source>
</evidence>
<keyword evidence="2" id="KW-1185">Reference proteome</keyword>
<dbReference type="Proteomes" id="UP000825729">
    <property type="component" value="Unassembled WGS sequence"/>
</dbReference>
<accession>A0AAV7E2H8</accession>
<organism evidence="1 2">
    <name type="scientific">Aristolochia fimbriata</name>
    <name type="common">White veined hardy Dutchman's pipe vine</name>
    <dbReference type="NCBI Taxonomy" id="158543"/>
    <lineage>
        <taxon>Eukaryota</taxon>
        <taxon>Viridiplantae</taxon>
        <taxon>Streptophyta</taxon>
        <taxon>Embryophyta</taxon>
        <taxon>Tracheophyta</taxon>
        <taxon>Spermatophyta</taxon>
        <taxon>Magnoliopsida</taxon>
        <taxon>Magnoliidae</taxon>
        <taxon>Piperales</taxon>
        <taxon>Aristolochiaceae</taxon>
        <taxon>Aristolochia</taxon>
    </lineage>
</organism>
<dbReference type="PANTHER" id="PTHR46033">
    <property type="entry name" value="PROTEIN MAIN-LIKE 2"/>
    <property type="match status" value="1"/>
</dbReference>
<comment type="caution">
    <text evidence="1">The sequence shown here is derived from an EMBL/GenBank/DDBJ whole genome shotgun (WGS) entry which is preliminary data.</text>
</comment>
<evidence type="ECO:0008006" key="3">
    <source>
        <dbReference type="Google" id="ProtNLM"/>
    </source>
</evidence>
<reference evidence="1 2" key="1">
    <citation type="submission" date="2021-07" db="EMBL/GenBank/DDBJ databases">
        <title>The Aristolochia fimbriata genome: insights into angiosperm evolution, floral development and chemical biosynthesis.</title>
        <authorList>
            <person name="Jiao Y."/>
        </authorList>
    </citation>
    <scope>NUCLEOTIDE SEQUENCE [LARGE SCALE GENOMIC DNA]</scope>
    <source>
        <strain evidence="1">IBCAS-2021</strain>
        <tissue evidence="1">Leaf</tissue>
    </source>
</reference>
<evidence type="ECO:0000313" key="2">
    <source>
        <dbReference type="Proteomes" id="UP000825729"/>
    </source>
</evidence>